<evidence type="ECO:0000256" key="1">
    <source>
        <dbReference type="ARBA" id="ARBA00004651"/>
    </source>
</evidence>
<keyword evidence="4 6" id="KW-1133">Transmembrane helix</keyword>
<keyword evidence="5 6" id="KW-0472">Membrane</keyword>
<evidence type="ECO:0000256" key="6">
    <source>
        <dbReference type="SAM" id="Phobius"/>
    </source>
</evidence>
<feature type="transmembrane region" description="Helical" evidence="6">
    <location>
        <begin position="6"/>
        <end position="27"/>
    </location>
</feature>
<name>A0A1H9RCQ4_9ACTN</name>
<dbReference type="EMBL" id="FOGO01000003">
    <property type="protein sequence ID" value="SER70448.1"/>
    <property type="molecule type" value="Genomic_DNA"/>
</dbReference>
<dbReference type="AlphaFoldDB" id="A0A1H9RCQ4"/>
<protein>
    <submittedName>
        <fullName evidence="7">Threonine/homoserine/homoserine lactone efflux protein</fullName>
    </submittedName>
</protein>
<evidence type="ECO:0000313" key="8">
    <source>
        <dbReference type="Proteomes" id="UP000182841"/>
    </source>
</evidence>
<dbReference type="PIRSF" id="PIRSF006324">
    <property type="entry name" value="LeuE"/>
    <property type="match status" value="1"/>
</dbReference>
<dbReference type="InterPro" id="IPR001123">
    <property type="entry name" value="LeuE-type"/>
</dbReference>
<accession>A0A1H9RCQ4</accession>
<dbReference type="PANTHER" id="PTHR30086">
    <property type="entry name" value="ARGININE EXPORTER PROTEIN ARGO"/>
    <property type="match status" value="1"/>
</dbReference>
<dbReference type="Proteomes" id="UP000182841">
    <property type="component" value="Unassembled WGS sequence"/>
</dbReference>
<evidence type="ECO:0000256" key="5">
    <source>
        <dbReference type="ARBA" id="ARBA00023136"/>
    </source>
</evidence>
<dbReference type="GO" id="GO:0042970">
    <property type="term" value="F:homoserine transmembrane transporter activity"/>
    <property type="evidence" value="ECO:0007669"/>
    <property type="project" value="TreeGrafter"/>
</dbReference>
<feature type="transmembrane region" description="Helical" evidence="6">
    <location>
        <begin position="34"/>
        <end position="58"/>
    </location>
</feature>
<dbReference type="PANTHER" id="PTHR30086:SF14">
    <property type="entry name" value="HOMOSERINE_HOMOSERINE LACTONE EFFLUX PROTEIN"/>
    <property type="match status" value="1"/>
</dbReference>
<sequence length="201" mass="21460">MEFLLTALVVVLTPGTGVLFTIAAGLAHGRRTSLVAALGCTLGILPQALATLCGLAALLHTSAVAFQVLKYAGAAYLLWMAWGTLRDTSTLRPPDEPGGAPRSASRVVGSAVLLNCLNPKLTLFFLAFLPQFVRQDDPHAVWRMAELSGVFMLLTLLVFAGYGLAAAAMRDHIISRPRVVRWLRRSFAGAFAALGAHLAFF</sequence>
<evidence type="ECO:0000313" key="7">
    <source>
        <dbReference type="EMBL" id="SER70448.1"/>
    </source>
</evidence>
<feature type="transmembrane region" description="Helical" evidence="6">
    <location>
        <begin position="64"/>
        <end position="85"/>
    </location>
</feature>
<feature type="transmembrane region" description="Helical" evidence="6">
    <location>
        <begin position="106"/>
        <end position="129"/>
    </location>
</feature>
<feature type="transmembrane region" description="Helical" evidence="6">
    <location>
        <begin position="182"/>
        <end position="200"/>
    </location>
</feature>
<evidence type="ECO:0000256" key="4">
    <source>
        <dbReference type="ARBA" id="ARBA00022989"/>
    </source>
</evidence>
<gene>
    <name evidence="7" type="ORF">SAMN05421870_103449</name>
</gene>
<keyword evidence="8" id="KW-1185">Reference proteome</keyword>
<dbReference type="Pfam" id="PF01810">
    <property type="entry name" value="LysE"/>
    <property type="match status" value="1"/>
</dbReference>
<keyword evidence="2" id="KW-1003">Cell membrane</keyword>
<evidence type="ECO:0000256" key="2">
    <source>
        <dbReference type="ARBA" id="ARBA00022475"/>
    </source>
</evidence>
<keyword evidence="3 6" id="KW-0812">Transmembrane</keyword>
<comment type="subcellular location">
    <subcellularLocation>
        <location evidence="1">Cell membrane</location>
        <topology evidence="1">Multi-pass membrane protein</topology>
    </subcellularLocation>
</comment>
<dbReference type="GO" id="GO:0005886">
    <property type="term" value="C:plasma membrane"/>
    <property type="evidence" value="ECO:0007669"/>
    <property type="project" value="UniProtKB-SubCell"/>
</dbReference>
<organism evidence="7 8">
    <name type="scientific">Streptomyces qinglanensis</name>
    <dbReference type="NCBI Taxonomy" id="943816"/>
    <lineage>
        <taxon>Bacteria</taxon>
        <taxon>Bacillati</taxon>
        <taxon>Actinomycetota</taxon>
        <taxon>Actinomycetes</taxon>
        <taxon>Kitasatosporales</taxon>
        <taxon>Streptomycetaceae</taxon>
        <taxon>Streptomyces</taxon>
    </lineage>
</organism>
<proteinExistence type="predicted"/>
<dbReference type="OrthoDB" id="5185770at2"/>
<dbReference type="RefSeq" id="WP_074999682.1">
    <property type="nucleotide sequence ID" value="NZ_FOGO01000003.1"/>
</dbReference>
<reference evidence="8" key="1">
    <citation type="submission" date="2016-10" db="EMBL/GenBank/DDBJ databases">
        <authorList>
            <person name="Varghese N."/>
            <person name="Submissions S."/>
        </authorList>
    </citation>
    <scope>NUCLEOTIDE SEQUENCE [LARGE SCALE GENOMIC DNA]</scope>
    <source>
        <strain evidence="8">CGMCC 4.6825</strain>
    </source>
</reference>
<evidence type="ECO:0000256" key="3">
    <source>
        <dbReference type="ARBA" id="ARBA00022692"/>
    </source>
</evidence>
<feature type="transmembrane region" description="Helical" evidence="6">
    <location>
        <begin position="149"/>
        <end position="170"/>
    </location>
</feature>